<gene>
    <name evidence="2" type="primary">ECH1</name>
    <name evidence="2" type="ORF">PICST_30193</name>
</gene>
<organism evidence="2 3">
    <name type="scientific">Scheffersomyces stipitis (strain ATCC 58785 / CBS 6054 / NBRC 10063 / NRRL Y-11545)</name>
    <name type="common">Yeast</name>
    <name type="synonym">Pichia stipitis</name>
    <dbReference type="NCBI Taxonomy" id="322104"/>
    <lineage>
        <taxon>Eukaryota</taxon>
        <taxon>Fungi</taxon>
        <taxon>Dikarya</taxon>
        <taxon>Ascomycota</taxon>
        <taxon>Saccharomycotina</taxon>
        <taxon>Pichiomycetes</taxon>
        <taxon>Debaryomycetaceae</taxon>
        <taxon>Scheffersomyces</taxon>
    </lineage>
</organism>
<sequence>MTFNADDFKQFKNFIVSEIEEGFVHIQFNNPKTLNAFADQDWKDYYEILVRLDADPETNVILISSTVPKAFSSGLNLKDALATMSSAGEGHDTIRFKKLHDHIADFQYCIGTPARINTPTIALLNGINYGLALDIAAATTIRVATADARFSIREIKIGISADIGSLQRMPNIVNNKSLLFQHALTGDVFKADEALNLGFVSKIVADIPAGLEYCKELGSDINGHQQWAIKGTKKHIQDIIDNKPVEEGLKDIRNYNATHINGKFLEGIRAVKL</sequence>
<dbReference type="HOGENOM" id="CLU_009834_7_0_1"/>
<dbReference type="GO" id="GO:0005739">
    <property type="term" value="C:mitochondrion"/>
    <property type="evidence" value="ECO:0007669"/>
    <property type="project" value="TreeGrafter"/>
</dbReference>
<dbReference type="EC" id="4.2.1.17" evidence="2"/>
<dbReference type="InParanoid" id="A3LQ56"/>
<dbReference type="GeneID" id="4837598"/>
<evidence type="ECO:0000313" key="3">
    <source>
        <dbReference type="Proteomes" id="UP000002258"/>
    </source>
</evidence>
<dbReference type="GO" id="GO:0004300">
    <property type="term" value="F:enoyl-CoA hydratase activity"/>
    <property type="evidence" value="ECO:0007669"/>
    <property type="project" value="UniProtKB-EC"/>
</dbReference>
<dbReference type="AlphaFoldDB" id="A3LQ56"/>
<reference evidence="2 3" key="1">
    <citation type="journal article" date="2007" name="Nat. Biotechnol.">
        <title>Genome sequence of the lignocellulose-bioconverting and xylose-fermenting yeast Pichia stipitis.</title>
        <authorList>
            <person name="Jeffries T.W."/>
            <person name="Grigoriev I.V."/>
            <person name="Grimwood J."/>
            <person name="Laplaza J.M."/>
            <person name="Aerts A."/>
            <person name="Salamov A."/>
            <person name="Schmutz J."/>
            <person name="Lindquist E."/>
            <person name="Dehal P."/>
            <person name="Shapiro H."/>
            <person name="Jin Y.S."/>
            <person name="Passoth V."/>
            <person name="Richardson P.M."/>
        </authorList>
    </citation>
    <scope>NUCLEOTIDE SEQUENCE [LARGE SCALE GENOMIC DNA]</scope>
    <source>
        <strain evidence="3">ATCC 58785 / CBS 6054 / NBRC 10063 / NRRL Y-11545</strain>
    </source>
</reference>
<dbReference type="InterPro" id="IPR045002">
    <property type="entry name" value="Ech1-like"/>
</dbReference>
<comment type="similarity">
    <text evidence="1">Belongs to the enoyl-CoA hydratase/isomerase family.</text>
</comment>
<proteinExistence type="inferred from homology"/>
<accession>A3LQ56</accession>
<dbReference type="PANTHER" id="PTHR43149:SF1">
    <property type="entry name" value="DELTA(3,5)-DELTA(2,4)-DIENOYL-COA ISOMERASE, MITOCHONDRIAL"/>
    <property type="match status" value="1"/>
</dbReference>
<dbReference type="PANTHER" id="PTHR43149">
    <property type="entry name" value="ENOYL-COA HYDRATASE"/>
    <property type="match status" value="1"/>
</dbReference>
<keyword evidence="2" id="KW-0456">Lyase</keyword>
<protein>
    <submittedName>
        <fullName evidence="2">Enoyl CoA hydratase</fullName>
        <ecNumber evidence="2">4.2.1.17</ecNumber>
    </submittedName>
</protein>
<dbReference type="OrthoDB" id="14970at2759"/>
<dbReference type="EMBL" id="CP000496">
    <property type="protein sequence ID" value="ABN64617.1"/>
    <property type="molecule type" value="Genomic_DNA"/>
</dbReference>
<name>A3LQ56_PICST</name>
<dbReference type="Pfam" id="PF00378">
    <property type="entry name" value="ECH_1"/>
    <property type="match status" value="1"/>
</dbReference>
<dbReference type="InterPro" id="IPR029045">
    <property type="entry name" value="ClpP/crotonase-like_dom_sf"/>
</dbReference>
<dbReference type="CDD" id="cd06558">
    <property type="entry name" value="crotonase-like"/>
    <property type="match status" value="1"/>
</dbReference>
<dbReference type="STRING" id="322104.A3LQ56"/>
<dbReference type="eggNOG" id="KOG1681">
    <property type="taxonomic scope" value="Eukaryota"/>
</dbReference>
<dbReference type="InterPro" id="IPR001753">
    <property type="entry name" value="Enoyl-CoA_hydra/iso"/>
</dbReference>
<dbReference type="Gene3D" id="3.90.226.10">
    <property type="entry name" value="2-enoyl-CoA Hydratase, Chain A, domain 1"/>
    <property type="match status" value="1"/>
</dbReference>
<dbReference type="KEGG" id="pic:PICST_30193"/>
<dbReference type="Proteomes" id="UP000002258">
    <property type="component" value="Chromosome 2"/>
</dbReference>
<evidence type="ECO:0000313" key="2">
    <source>
        <dbReference type="EMBL" id="ABN64617.1"/>
    </source>
</evidence>
<dbReference type="GO" id="GO:0051750">
    <property type="term" value="F:delta(3,5)-delta(2,4)-dienoyl-CoA isomerase activity"/>
    <property type="evidence" value="ECO:0007669"/>
    <property type="project" value="TreeGrafter"/>
</dbReference>
<dbReference type="OMA" id="FQEACWA"/>
<dbReference type="SUPFAM" id="SSF52096">
    <property type="entry name" value="ClpP/crotonase"/>
    <property type="match status" value="1"/>
</dbReference>
<dbReference type="RefSeq" id="XP_001382646.1">
    <property type="nucleotide sequence ID" value="XM_001382609.1"/>
</dbReference>
<evidence type="ECO:0000256" key="1">
    <source>
        <dbReference type="ARBA" id="ARBA00005254"/>
    </source>
</evidence>
<keyword evidence="3" id="KW-1185">Reference proteome</keyword>